<comment type="caution">
    <text evidence="4">The sequence shown here is derived from an EMBL/GenBank/DDBJ whole genome shotgun (WGS) entry which is preliminary data.</text>
</comment>
<evidence type="ECO:0000256" key="3">
    <source>
        <dbReference type="SAM" id="Phobius"/>
    </source>
</evidence>
<reference evidence="4 5" key="2">
    <citation type="journal article" date="2020" name="Cell Rep.">
        <title>Acquisition and Adaptation of Ultra-small Parasitic Reduced Genome Bacteria to Mammalian Hosts.</title>
        <authorList>
            <person name="McLean J.S."/>
            <person name="Bor B."/>
            <person name="Kerns K.A."/>
            <person name="Liu Q."/>
            <person name="To T.T."/>
            <person name="Solden L."/>
            <person name="Hendrickson E.L."/>
            <person name="Wrighton K."/>
            <person name="Shi W."/>
            <person name="He X."/>
        </authorList>
    </citation>
    <scope>NUCLEOTIDE SEQUENCE [LARGE SCALE GENOMIC DNA]</scope>
    <source>
        <strain evidence="4 5">TM7_CMJM_G6_1_HOT_870</strain>
    </source>
</reference>
<protein>
    <submittedName>
        <fullName evidence="4">Cell division protein FtsL</fullName>
    </submittedName>
</protein>
<feature type="coiled-coil region" evidence="1">
    <location>
        <begin position="71"/>
        <end position="98"/>
    </location>
</feature>
<keyword evidence="3" id="KW-0812">Transmembrane</keyword>
<keyword evidence="1" id="KW-0175">Coiled coil</keyword>
<evidence type="ECO:0000256" key="2">
    <source>
        <dbReference type="SAM" id="MobiDB-lite"/>
    </source>
</evidence>
<dbReference type="GO" id="GO:0051301">
    <property type="term" value="P:cell division"/>
    <property type="evidence" value="ECO:0007669"/>
    <property type="project" value="UniProtKB-KW"/>
</dbReference>
<sequence>MARTQTSTYSTRRRRQTSARSYGRNSNIAIFQPTAKIGIASRFVMIALLLASLGISFLTSTSKPSIYGNEIQKIDDKIAELEVKKSDLEVENARLTALSNIEHSEVAKNLTTPVAVNYAE</sequence>
<keyword evidence="3" id="KW-0472">Membrane</keyword>
<evidence type="ECO:0000313" key="4">
    <source>
        <dbReference type="EMBL" id="RYC72363.1"/>
    </source>
</evidence>
<evidence type="ECO:0000256" key="1">
    <source>
        <dbReference type="SAM" id="Coils"/>
    </source>
</evidence>
<keyword evidence="5" id="KW-1185">Reference proteome</keyword>
<feature type="transmembrane region" description="Helical" evidence="3">
    <location>
        <begin position="39"/>
        <end position="58"/>
    </location>
</feature>
<dbReference type="EMBL" id="PRLK01000010">
    <property type="protein sequence ID" value="RYC72363.1"/>
    <property type="molecule type" value="Genomic_DNA"/>
</dbReference>
<reference evidence="4 5" key="1">
    <citation type="journal article" date="2018" name="bioRxiv">
        <title>Evidence of independent acquisition and adaption of ultra-small bacteria to human hosts across the highly diverse yet reduced genomes of the phylum Saccharibacteria.</title>
        <authorList>
            <person name="McLean J.S."/>
            <person name="Bor B."/>
            <person name="To T.T."/>
            <person name="Liu Q."/>
            <person name="Kearns K.A."/>
            <person name="Solden L.M."/>
            <person name="Wrighton K.C."/>
            <person name="He X."/>
            <person name="Shi W."/>
        </authorList>
    </citation>
    <scope>NUCLEOTIDE SEQUENCE [LARGE SCALE GENOMIC DNA]</scope>
    <source>
        <strain evidence="4 5">TM7_CMJM_G6_1_HOT_870</strain>
    </source>
</reference>
<evidence type="ECO:0000313" key="5">
    <source>
        <dbReference type="Proteomes" id="UP001190925"/>
    </source>
</evidence>
<gene>
    <name evidence="4" type="primary">ftsL</name>
    <name evidence="4" type="ORF">G6CMJM_00570</name>
</gene>
<name>A0ABY0FHD1_9BACT</name>
<feature type="region of interest" description="Disordered" evidence="2">
    <location>
        <begin position="1"/>
        <end position="22"/>
    </location>
</feature>
<keyword evidence="4" id="KW-0132">Cell division</keyword>
<accession>A0ABY0FHD1</accession>
<dbReference type="Proteomes" id="UP001190925">
    <property type="component" value="Unassembled WGS sequence"/>
</dbReference>
<keyword evidence="3" id="KW-1133">Transmembrane helix</keyword>
<dbReference type="RefSeq" id="WP_129718962.1">
    <property type="nucleotide sequence ID" value="NZ_PRLK01000010.1"/>
</dbReference>
<feature type="compositionally biased region" description="Low complexity" evidence="2">
    <location>
        <begin position="1"/>
        <end position="10"/>
    </location>
</feature>
<organism evidence="4 5">
    <name type="scientific">Candidatus Nanogingivalis gingivitcus</name>
    <dbReference type="NCBI Taxonomy" id="2171992"/>
    <lineage>
        <taxon>Bacteria</taxon>
        <taxon>Candidatus Saccharimonadota</taxon>
        <taxon>Candidatus Nanosyncoccalia</taxon>
        <taxon>Candidatus Nanogingivales</taxon>
        <taxon>Candidatus Nanogingivalaceae</taxon>
        <taxon>Candidatus Nanogingivalis</taxon>
    </lineage>
</organism>
<keyword evidence="4" id="KW-0131">Cell cycle</keyword>
<proteinExistence type="predicted"/>